<proteinExistence type="predicted"/>
<dbReference type="Proteomes" id="UP000392064">
    <property type="component" value="Chromosome"/>
</dbReference>
<name>A0A5Q2MKA4_9ACTN</name>
<dbReference type="PANTHER" id="PTHR34070">
    <property type="entry name" value="ARMADILLO-TYPE FOLD"/>
    <property type="match status" value="1"/>
</dbReference>
<evidence type="ECO:0000313" key="1">
    <source>
        <dbReference type="EMBL" id="QGG40745.1"/>
    </source>
</evidence>
<evidence type="ECO:0000313" key="2">
    <source>
        <dbReference type="Proteomes" id="UP000392064"/>
    </source>
</evidence>
<protein>
    <submittedName>
        <fullName evidence="1">DNA alkylation repair protein</fullName>
    </submittedName>
</protein>
<dbReference type="KEGG" id="aef:GEV26_04850"/>
<dbReference type="EMBL" id="CP045737">
    <property type="protein sequence ID" value="QGG40745.1"/>
    <property type="molecule type" value="Genomic_DNA"/>
</dbReference>
<reference evidence="1 2" key="1">
    <citation type="submission" date="2019-11" db="EMBL/GenBank/DDBJ databases">
        <authorList>
            <person name="Li J."/>
        </authorList>
    </citation>
    <scope>NUCLEOTIDE SEQUENCE [LARGE SCALE GENOMIC DNA]</scope>
    <source>
        <strain evidence="1 2">MF47</strain>
    </source>
</reference>
<accession>A0A5Q2MKA4</accession>
<dbReference type="InterPro" id="IPR016024">
    <property type="entry name" value="ARM-type_fold"/>
</dbReference>
<dbReference type="CDD" id="cd07064">
    <property type="entry name" value="AlkD_like_1"/>
    <property type="match status" value="1"/>
</dbReference>
<dbReference type="PANTHER" id="PTHR34070:SF1">
    <property type="entry name" value="DNA ALKYLATION REPAIR PROTEIN"/>
    <property type="match status" value="1"/>
</dbReference>
<dbReference type="RefSeq" id="WP_153652016.1">
    <property type="nucleotide sequence ID" value="NZ_CP045737.1"/>
</dbReference>
<sequence>MSAAALVDAIRAGLRGAADPVRAPQMQAYMKSAMPFLGIPRPTVRRVTAAAARAHPPQTLDDLTRAVRELWDHAAFREERYAAASLLRRPIAAGELDLVPLYAHLATTGAWWDHVDELAHHVAALHDTHPTETAAIVRAWSTDDDMWLRRLAIISQLGRRERTDVELLAEVIEPSLDDGRFFLRKAIGWALRDHARVDPDWVRAFVDSHSDTMSALTRREALKHVG</sequence>
<organism evidence="1 2">
    <name type="scientific">Aeromicrobium yanjiei</name>
    <dbReference type="NCBI Taxonomy" id="2662028"/>
    <lineage>
        <taxon>Bacteria</taxon>
        <taxon>Bacillati</taxon>
        <taxon>Actinomycetota</taxon>
        <taxon>Actinomycetes</taxon>
        <taxon>Propionibacteriales</taxon>
        <taxon>Nocardioidaceae</taxon>
        <taxon>Aeromicrobium</taxon>
    </lineage>
</organism>
<dbReference type="InterPro" id="IPR014825">
    <property type="entry name" value="DNA_alkylation"/>
</dbReference>
<dbReference type="Pfam" id="PF08713">
    <property type="entry name" value="DNA_alkylation"/>
    <property type="match status" value="1"/>
</dbReference>
<dbReference type="AlphaFoldDB" id="A0A5Q2MKA4"/>
<keyword evidence="2" id="KW-1185">Reference proteome</keyword>
<gene>
    <name evidence="1" type="ORF">GEV26_04850</name>
</gene>
<dbReference type="SUPFAM" id="SSF48371">
    <property type="entry name" value="ARM repeat"/>
    <property type="match status" value="1"/>
</dbReference>
<dbReference type="Gene3D" id="1.25.10.90">
    <property type="match status" value="1"/>
</dbReference>